<dbReference type="InterPro" id="IPR021471">
    <property type="entry name" value="DUF3124"/>
</dbReference>
<dbReference type="Pfam" id="PF11322">
    <property type="entry name" value="DUF3124"/>
    <property type="match status" value="1"/>
</dbReference>
<comment type="caution">
    <text evidence="1">The sequence shown here is derived from an EMBL/GenBank/DDBJ whole genome shotgun (WGS) entry which is preliminary data.</text>
</comment>
<protein>
    <submittedName>
        <fullName evidence="1">DUF3124 domain-containing protein</fullName>
    </submittedName>
</protein>
<dbReference type="EMBL" id="JAUDUY010000001">
    <property type="protein sequence ID" value="MDM9630486.1"/>
    <property type="molecule type" value="Genomic_DNA"/>
</dbReference>
<name>A0ABT7WC39_9FLAO</name>
<organism evidence="1 2">
    <name type="scientific">Robiginitalea aurantiaca</name>
    <dbReference type="NCBI Taxonomy" id="3056915"/>
    <lineage>
        <taxon>Bacteria</taxon>
        <taxon>Pseudomonadati</taxon>
        <taxon>Bacteroidota</taxon>
        <taxon>Flavobacteriia</taxon>
        <taxon>Flavobacteriales</taxon>
        <taxon>Flavobacteriaceae</taxon>
        <taxon>Robiginitalea</taxon>
    </lineage>
</organism>
<evidence type="ECO:0000313" key="2">
    <source>
        <dbReference type="Proteomes" id="UP001174839"/>
    </source>
</evidence>
<gene>
    <name evidence="1" type="ORF">QU605_03345</name>
</gene>
<reference evidence="1" key="1">
    <citation type="submission" date="2023-06" db="EMBL/GenBank/DDBJ databases">
        <title>Robiginitalea aurantiacus sp. nov. and Algoriphagus sediminis sp. nov., isolated from coastal sediment.</title>
        <authorList>
            <person name="Zhou Z.Y."/>
            <person name="An J."/>
            <person name="Jia Y.W."/>
            <person name="Du Z.J."/>
        </authorList>
    </citation>
    <scope>NUCLEOTIDE SEQUENCE</scope>
    <source>
        <strain evidence="1">M39</strain>
    </source>
</reference>
<proteinExistence type="predicted"/>
<dbReference type="Proteomes" id="UP001174839">
    <property type="component" value="Unassembled WGS sequence"/>
</dbReference>
<dbReference type="PROSITE" id="PS51257">
    <property type="entry name" value="PROKAR_LIPOPROTEIN"/>
    <property type="match status" value="1"/>
</dbReference>
<dbReference type="RefSeq" id="WP_289723841.1">
    <property type="nucleotide sequence ID" value="NZ_JAUDUY010000001.1"/>
</dbReference>
<sequence length="169" mass="18990">MKYAIAFAIIILLLAGCEEPEKEPAPPKIDWTSREARLDSADSLIFGKSYLPIYSRIYHHKRDKTYGLTITASLRNVSATDTVYLLSADLYGTTGEMERSYIEKPVYLRPLETLEIVIEETEKEGGTGGNFTFEWAIQNAKNPPLFEAVMISTLGQQGISFTTRGIRMD</sequence>
<evidence type="ECO:0000313" key="1">
    <source>
        <dbReference type="EMBL" id="MDM9630486.1"/>
    </source>
</evidence>
<keyword evidence="2" id="KW-1185">Reference proteome</keyword>
<accession>A0ABT7WC39</accession>